<comment type="caution">
    <text evidence="12">The sequence shown here is derived from an EMBL/GenBank/DDBJ whole genome shotgun (WGS) entry which is preliminary data.</text>
</comment>
<evidence type="ECO:0000256" key="6">
    <source>
        <dbReference type="ARBA" id="ARBA00023136"/>
    </source>
</evidence>
<keyword evidence="7" id="KW-0325">Glycoprotein</keyword>
<dbReference type="PANTHER" id="PTHR10680:SF28">
    <property type="entry name" value="SMP-30_GLUCONOLACTONASE_LRE-LIKE REGION DOMAIN-CONTAINING PROTEIN"/>
    <property type="match status" value="1"/>
</dbReference>
<dbReference type="RefSeq" id="WP_041053753.1">
    <property type="nucleotide sequence ID" value="NZ_JXRR01000001.1"/>
</dbReference>
<dbReference type="EMBL" id="JXRR01000001">
    <property type="protein sequence ID" value="KIL52904.1"/>
    <property type="molecule type" value="Genomic_DNA"/>
</dbReference>
<keyword evidence="2 9" id="KW-0812">Transmembrane</keyword>
<evidence type="ECO:0000256" key="9">
    <source>
        <dbReference type="SAM" id="Phobius"/>
    </source>
</evidence>
<dbReference type="SUPFAM" id="SSF48452">
    <property type="entry name" value="TPR-like"/>
    <property type="match status" value="1"/>
</dbReference>
<dbReference type="CDD" id="cd05819">
    <property type="entry name" value="NHL"/>
    <property type="match status" value="1"/>
</dbReference>
<keyword evidence="3 10" id="KW-0732">Signal</keyword>
<keyword evidence="4" id="KW-0677">Repeat</keyword>
<evidence type="ECO:0000256" key="5">
    <source>
        <dbReference type="ARBA" id="ARBA00022989"/>
    </source>
</evidence>
<feature type="transmembrane region" description="Helical" evidence="9">
    <location>
        <begin position="421"/>
        <end position="439"/>
    </location>
</feature>
<evidence type="ECO:0000313" key="12">
    <source>
        <dbReference type="EMBL" id="KIL52904.1"/>
    </source>
</evidence>
<feature type="transmembrane region" description="Helical" evidence="9">
    <location>
        <begin position="623"/>
        <end position="647"/>
    </location>
</feature>
<evidence type="ECO:0000256" key="10">
    <source>
        <dbReference type="SAM" id="SignalP"/>
    </source>
</evidence>
<proteinExistence type="predicted"/>
<dbReference type="Pfam" id="PF04893">
    <property type="entry name" value="Yip1"/>
    <property type="match status" value="1"/>
</dbReference>
<feature type="domain" description="Yip1" evidence="11">
    <location>
        <begin position="471"/>
        <end position="641"/>
    </location>
</feature>
<evidence type="ECO:0000256" key="4">
    <source>
        <dbReference type="ARBA" id="ARBA00022737"/>
    </source>
</evidence>
<evidence type="ECO:0000256" key="2">
    <source>
        <dbReference type="ARBA" id="ARBA00022692"/>
    </source>
</evidence>
<sequence length="665" mass="75171">MKKTLLIIAFCLFVFPLQTYAAVSIPYPTLTENVDGTEVQTQTTFLPLGQFQQDSSLINPEDLFIDHSNHVYVVDSGTKSVFKFNQQGEKVEEFGAGVLQQPTGVFVTPEDEIFVADYGASKIIQFNQENEVVNELGKPDSPLFGERSAFKPTNVVIDRRGNLYVISEGSTNGIIQLSQDGEFLGYYGVNRTQNAVTSVLRDMLSIDSGLFMRNPPAPQNIAIDEKGLIYSITQGAEIERIKKLNVAGDNMLPIDIVEEGTFVDITVDKNGNMFVIDNEGTIFEFDSFGNLLFMFSGPDDGDNRWGLSQQASSIAVDSNGFLYVADRERGLIQRFGPTAFMNEVHAGIALFKEGLYIESREYWENVLNLNSSFGLAHTTMGRAYFKEQRYDEALEQYELAQDRAGYSDAFWELRHTWLQKYLGIAIIVLIALMIGWSALKYTDRKTGIISNAWEKRPASRLVSDLAFVGYFLKHPIDGFYYIRKQQKGSVLSASLLYAALILIYLYSRLQTGFIFSTVNESNFVLVRELLIVIGPVLLFIISNYLVSTINDGQGRFKDIYIGTIYALAPYLIFMVPVTLLSNVITLNESFIFEYSVVLIYGWCVIILYFMIKEIHNYMISETFRNIFLTIFGMIMLVLIGFILYILLNQVIDFLFSVVSEVIIRV</sequence>
<dbReference type="AlphaFoldDB" id="A0A0C2SG40"/>
<dbReference type="InterPro" id="IPR011990">
    <property type="entry name" value="TPR-like_helical_dom_sf"/>
</dbReference>
<dbReference type="Gene3D" id="1.25.40.10">
    <property type="entry name" value="Tetratricopeptide repeat domain"/>
    <property type="match status" value="1"/>
</dbReference>
<keyword evidence="5 9" id="KW-1133">Transmembrane helix</keyword>
<dbReference type="Gene3D" id="2.120.10.30">
    <property type="entry name" value="TolB, C-terminal domain"/>
    <property type="match status" value="1"/>
</dbReference>
<feature type="signal peptide" evidence="10">
    <location>
        <begin position="1"/>
        <end position="21"/>
    </location>
</feature>
<evidence type="ECO:0000259" key="11">
    <source>
        <dbReference type="Pfam" id="PF04893"/>
    </source>
</evidence>
<dbReference type="PROSITE" id="PS51125">
    <property type="entry name" value="NHL"/>
    <property type="match status" value="1"/>
</dbReference>
<feature type="transmembrane region" description="Helical" evidence="9">
    <location>
        <begin position="490"/>
        <end position="509"/>
    </location>
</feature>
<feature type="chain" id="PRO_5002171927" description="Yip1 domain-containing protein" evidence="10">
    <location>
        <begin position="22"/>
        <end position="665"/>
    </location>
</feature>
<dbReference type="Pfam" id="PF01436">
    <property type="entry name" value="NHL"/>
    <property type="match status" value="1"/>
</dbReference>
<dbReference type="GO" id="GO:0016020">
    <property type="term" value="C:membrane"/>
    <property type="evidence" value="ECO:0007669"/>
    <property type="project" value="UniProtKB-SubCell"/>
</dbReference>
<dbReference type="OrthoDB" id="9799230at2"/>
<dbReference type="GO" id="GO:0005576">
    <property type="term" value="C:extracellular region"/>
    <property type="evidence" value="ECO:0007669"/>
    <property type="project" value="TreeGrafter"/>
</dbReference>
<feature type="transmembrane region" description="Helical" evidence="9">
    <location>
        <begin position="559"/>
        <end position="579"/>
    </location>
</feature>
<evidence type="ECO:0000256" key="3">
    <source>
        <dbReference type="ARBA" id="ARBA00022729"/>
    </source>
</evidence>
<evidence type="ECO:0000256" key="1">
    <source>
        <dbReference type="ARBA" id="ARBA00004141"/>
    </source>
</evidence>
<dbReference type="Gene3D" id="2.40.10.500">
    <property type="match status" value="1"/>
</dbReference>
<dbReference type="InterPro" id="IPR006977">
    <property type="entry name" value="Yip1_dom"/>
</dbReference>
<accession>A0A0C2SG40</accession>
<evidence type="ECO:0000313" key="13">
    <source>
        <dbReference type="Proteomes" id="UP000031972"/>
    </source>
</evidence>
<dbReference type="PATRIC" id="fig|220754.4.peg.236"/>
<feature type="repeat" description="NHL" evidence="8">
    <location>
        <begin position="88"/>
        <end position="129"/>
    </location>
</feature>
<keyword evidence="13" id="KW-1185">Reference proteome</keyword>
<evidence type="ECO:0000256" key="8">
    <source>
        <dbReference type="PROSITE-ProRule" id="PRU00504"/>
    </source>
</evidence>
<protein>
    <recommendedName>
        <fullName evidence="11">Yip1 domain-containing protein</fullName>
    </recommendedName>
</protein>
<organism evidence="12 13">
    <name type="scientific">Jeotgalibacillus campisalis</name>
    <dbReference type="NCBI Taxonomy" id="220754"/>
    <lineage>
        <taxon>Bacteria</taxon>
        <taxon>Bacillati</taxon>
        <taxon>Bacillota</taxon>
        <taxon>Bacilli</taxon>
        <taxon>Bacillales</taxon>
        <taxon>Caryophanaceae</taxon>
        <taxon>Jeotgalibacillus</taxon>
    </lineage>
</organism>
<dbReference type="SUPFAM" id="SSF101898">
    <property type="entry name" value="NHL repeat"/>
    <property type="match status" value="1"/>
</dbReference>
<evidence type="ECO:0000256" key="7">
    <source>
        <dbReference type="ARBA" id="ARBA00023180"/>
    </source>
</evidence>
<name>A0A0C2SG40_9BACL</name>
<feature type="transmembrane region" description="Helical" evidence="9">
    <location>
        <begin position="529"/>
        <end position="547"/>
    </location>
</feature>
<comment type="subcellular location">
    <subcellularLocation>
        <location evidence="1">Membrane</location>
        <topology evidence="1">Multi-pass membrane protein</topology>
    </subcellularLocation>
</comment>
<dbReference type="PANTHER" id="PTHR10680">
    <property type="entry name" value="PEPTIDYL-GLYCINE ALPHA-AMIDATING MONOOXYGENASE"/>
    <property type="match status" value="1"/>
</dbReference>
<feature type="transmembrane region" description="Helical" evidence="9">
    <location>
        <begin position="591"/>
        <end position="611"/>
    </location>
</feature>
<reference evidence="12 13" key="1">
    <citation type="submission" date="2015-01" db="EMBL/GenBank/DDBJ databases">
        <title>Jeotgalibacillus campisalis genome sequencing.</title>
        <authorList>
            <person name="Goh K.M."/>
            <person name="Chan K.-G."/>
            <person name="Yaakop A.S."/>
            <person name="Ee R."/>
            <person name="Gan H.M."/>
            <person name="Chan C.S."/>
        </authorList>
    </citation>
    <scope>NUCLEOTIDE SEQUENCE [LARGE SCALE GENOMIC DNA]</scope>
    <source>
        <strain evidence="12 13">SF-57</strain>
    </source>
</reference>
<gene>
    <name evidence="12" type="ORF">KR50_02330</name>
</gene>
<dbReference type="InterPro" id="IPR011042">
    <property type="entry name" value="6-blade_b-propeller_TolB-like"/>
</dbReference>
<dbReference type="Proteomes" id="UP000031972">
    <property type="component" value="Unassembled WGS sequence"/>
</dbReference>
<dbReference type="InterPro" id="IPR001258">
    <property type="entry name" value="NHL_repeat"/>
</dbReference>
<keyword evidence="6 9" id="KW-0472">Membrane</keyword>